<dbReference type="CDD" id="cd00082">
    <property type="entry name" value="HisKA"/>
    <property type="match status" value="1"/>
</dbReference>
<evidence type="ECO:0000313" key="14">
    <source>
        <dbReference type="EMBL" id="MBI4595068.1"/>
    </source>
</evidence>
<evidence type="ECO:0000313" key="15">
    <source>
        <dbReference type="Proteomes" id="UP000772181"/>
    </source>
</evidence>
<protein>
    <recommendedName>
        <fullName evidence="2">histidine kinase</fullName>
        <ecNumber evidence="2">2.7.13.3</ecNumber>
    </recommendedName>
</protein>
<dbReference type="SUPFAM" id="SSF47384">
    <property type="entry name" value="Homodimeric domain of signal transducing histidine kinase"/>
    <property type="match status" value="1"/>
</dbReference>
<comment type="catalytic activity">
    <reaction evidence="1">
        <text>ATP + protein L-histidine = ADP + protein N-phospho-L-histidine.</text>
        <dbReference type="EC" id="2.7.13.3"/>
    </reaction>
</comment>
<evidence type="ECO:0000256" key="2">
    <source>
        <dbReference type="ARBA" id="ARBA00012438"/>
    </source>
</evidence>
<dbReference type="InterPro" id="IPR001789">
    <property type="entry name" value="Sig_transdc_resp-reg_receiver"/>
</dbReference>
<dbReference type="CDD" id="cd00130">
    <property type="entry name" value="PAS"/>
    <property type="match status" value="1"/>
</dbReference>
<dbReference type="PANTHER" id="PTHR43065">
    <property type="entry name" value="SENSOR HISTIDINE KINASE"/>
    <property type="match status" value="1"/>
</dbReference>
<keyword evidence="7" id="KW-0067">ATP-binding</keyword>
<evidence type="ECO:0000259" key="13">
    <source>
        <dbReference type="PROSITE" id="PS50113"/>
    </source>
</evidence>
<dbReference type="EMBL" id="JACQWF010000079">
    <property type="protein sequence ID" value="MBI4595068.1"/>
    <property type="molecule type" value="Genomic_DNA"/>
</dbReference>
<dbReference type="SUPFAM" id="SSF55781">
    <property type="entry name" value="GAF domain-like"/>
    <property type="match status" value="1"/>
</dbReference>
<feature type="domain" description="PAS" evidence="12">
    <location>
        <begin position="221"/>
        <end position="291"/>
    </location>
</feature>
<dbReference type="SUPFAM" id="SSF55785">
    <property type="entry name" value="PYP-like sensor domain (PAS domain)"/>
    <property type="match status" value="2"/>
</dbReference>
<proteinExistence type="predicted"/>
<accession>A0A933GJN7</accession>
<dbReference type="InterPro" id="IPR036890">
    <property type="entry name" value="HATPase_C_sf"/>
</dbReference>
<dbReference type="Gene3D" id="3.30.450.20">
    <property type="entry name" value="PAS domain"/>
    <property type="match status" value="1"/>
</dbReference>
<feature type="non-terminal residue" evidence="14">
    <location>
        <position position="1"/>
    </location>
</feature>
<dbReference type="InterPro" id="IPR036097">
    <property type="entry name" value="HisK_dim/P_sf"/>
</dbReference>
<dbReference type="InterPro" id="IPR011006">
    <property type="entry name" value="CheY-like_superfamily"/>
</dbReference>
<dbReference type="InterPro" id="IPR005467">
    <property type="entry name" value="His_kinase_dom"/>
</dbReference>
<dbReference type="SMART" id="SM00091">
    <property type="entry name" value="PAS"/>
    <property type="match status" value="1"/>
</dbReference>
<dbReference type="Gene3D" id="1.10.287.130">
    <property type="match status" value="1"/>
</dbReference>
<dbReference type="InterPro" id="IPR000014">
    <property type="entry name" value="PAS"/>
</dbReference>
<sequence>SWPLLVLSLVLILTLGWNLYKANPASCADTGETVVAIAVDNTDKARALREINFLTKASELFNSSLDIDEVLNSIAKMTAGIIGDRCGIFLEVEGKDTLWPVALYSRLNESVEEIWNFILNPRYRRIYLKFVEDIARSGEPVLISDIPPEEEIREFFKGLSIRTYLAVPIKSKEKTLGVLVCASCRDTSRLGRRELEIAKQITDRAALAIENAQLFKNIEVLSKKKQALFEFASDPIFILDMEGKIIETNRASSESLGYTIKELIGKNIAEIKAPGYGERVPAVINRIKEKKQITFEHEHQRKSGSLFPVEISSRLIELPEGPVIQSITRDITDRRKVEEELRASLEFNKLFMDSLPFVALILRKNTKKILIANKTAGNIDIVPGKQCYSAWFKRETPCPWCRETAACETGKLQRLEFEDRNVVWESYWLPVGEDILLHYAFDITERRNLEKQLHQAQKMEAIGQLAGGIAHDFNNILSGITGYTTIMKMKMNDDHPFSQGLTVIEKSAWRAAELTKQLLGFARGGKYEIKQVNLNQVINNVLKIVGETFDKSIVIKTRLHEDICAVEGDPGQLEHVLLNLCLNARDAMPTGGTILIETKNIAITEAYINTHWEVKAGDYVLLTISDTGMGIPAEILGKIFEPFFTTKEIGRGTGMGLAMAYGIIKNHQGYIRVYSELGKGACFKIYLPVLKKPVPKRIEAKEDLIPKGSETILLVDDEEHIREIGKAFLEELGYKVILANDGKEACTIFAENPDIGLVLLDMNMPVMGGRETYLKLKELNSVVKVLLSSGYSINEPVREILGDGIRCFIEKPFSMKQLALSVRQTMDS</sequence>
<dbReference type="InterPro" id="IPR003661">
    <property type="entry name" value="HisK_dim/P_dom"/>
</dbReference>
<dbReference type="Gene3D" id="3.40.50.2300">
    <property type="match status" value="1"/>
</dbReference>
<evidence type="ECO:0000256" key="4">
    <source>
        <dbReference type="ARBA" id="ARBA00022679"/>
    </source>
</evidence>
<evidence type="ECO:0000259" key="11">
    <source>
        <dbReference type="PROSITE" id="PS50110"/>
    </source>
</evidence>
<dbReference type="PROSITE" id="PS50109">
    <property type="entry name" value="HIS_KIN"/>
    <property type="match status" value="1"/>
</dbReference>
<name>A0A933GJN7_UNCTE</name>
<dbReference type="SMART" id="SM00065">
    <property type="entry name" value="GAF"/>
    <property type="match status" value="1"/>
</dbReference>
<dbReference type="InterPro" id="IPR029016">
    <property type="entry name" value="GAF-like_dom_sf"/>
</dbReference>
<evidence type="ECO:0000259" key="10">
    <source>
        <dbReference type="PROSITE" id="PS50109"/>
    </source>
</evidence>
<gene>
    <name evidence="14" type="ORF">HY730_01665</name>
</gene>
<dbReference type="SUPFAM" id="SSF55874">
    <property type="entry name" value="ATPase domain of HSP90 chaperone/DNA topoisomerase II/histidine kinase"/>
    <property type="match status" value="1"/>
</dbReference>
<dbReference type="SMART" id="SM00388">
    <property type="entry name" value="HisKA"/>
    <property type="match status" value="1"/>
</dbReference>
<dbReference type="PROSITE" id="PS50110">
    <property type="entry name" value="RESPONSE_REGULATORY"/>
    <property type="match status" value="1"/>
</dbReference>
<evidence type="ECO:0000256" key="3">
    <source>
        <dbReference type="ARBA" id="ARBA00022553"/>
    </source>
</evidence>
<dbReference type="GO" id="GO:0000155">
    <property type="term" value="F:phosphorelay sensor kinase activity"/>
    <property type="evidence" value="ECO:0007669"/>
    <property type="project" value="InterPro"/>
</dbReference>
<dbReference type="EC" id="2.7.13.3" evidence="2"/>
<dbReference type="InterPro" id="IPR003594">
    <property type="entry name" value="HATPase_dom"/>
</dbReference>
<dbReference type="InterPro" id="IPR003018">
    <property type="entry name" value="GAF"/>
</dbReference>
<dbReference type="Gene3D" id="3.30.565.10">
    <property type="entry name" value="Histidine kinase-like ATPase, C-terminal domain"/>
    <property type="match status" value="1"/>
</dbReference>
<evidence type="ECO:0000256" key="8">
    <source>
        <dbReference type="ARBA" id="ARBA00023012"/>
    </source>
</evidence>
<dbReference type="Proteomes" id="UP000772181">
    <property type="component" value="Unassembled WGS sequence"/>
</dbReference>
<dbReference type="SMART" id="SM00448">
    <property type="entry name" value="REC"/>
    <property type="match status" value="1"/>
</dbReference>
<dbReference type="Pfam" id="PF00072">
    <property type="entry name" value="Response_reg"/>
    <property type="match status" value="1"/>
</dbReference>
<evidence type="ECO:0000259" key="12">
    <source>
        <dbReference type="PROSITE" id="PS50112"/>
    </source>
</evidence>
<keyword evidence="3 9" id="KW-0597">Phosphoprotein</keyword>
<reference evidence="14" key="1">
    <citation type="submission" date="2020-07" db="EMBL/GenBank/DDBJ databases">
        <title>Huge and variable diversity of episymbiotic CPR bacteria and DPANN archaea in groundwater ecosystems.</title>
        <authorList>
            <person name="He C.Y."/>
            <person name="Keren R."/>
            <person name="Whittaker M."/>
            <person name="Farag I.F."/>
            <person name="Doudna J."/>
            <person name="Cate J.H.D."/>
            <person name="Banfield J.F."/>
        </authorList>
    </citation>
    <scope>NUCLEOTIDE SEQUENCE</scope>
    <source>
        <strain evidence="14">NC_groundwater_1482_Ag_S-0.65um_47_24</strain>
    </source>
</reference>
<dbReference type="PROSITE" id="PS50113">
    <property type="entry name" value="PAC"/>
    <property type="match status" value="1"/>
</dbReference>
<evidence type="ECO:0000256" key="7">
    <source>
        <dbReference type="ARBA" id="ARBA00022840"/>
    </source>
</evidence>
<organism evidence="14 15">
    <name type="scientific">Tectimicrobiota bacterium</name>
    <dbReference type="NCBI Taxonomy" id="2528274"/>
    <lineage>
        <taxon>Bacteria</taxon>
        <taxon>Pseudomonadati</taxon>
        <taxon>Nitrospinota/Tectimicrobiota group</taxon>
        <taxon>Candidatus Tectimicrobiota</taxon>
    </lineage>
</organism>
<feature type="modified residue" description="4-aspartylphosphate" evidence="9">
    <location>
        <position position="761"/>
    </location>
</feature>
<evidence type="ECO:0000256" key="1">
    <source>
        <dbReference type="ARBA" id="ARBA00000085"/>
    </source>
</evidence>
<dbReference type="PRINTS" id="PR00344">
    <property type="entry name" value="BCTRLSENSOR"/>
</dbReference>
<dbReference type="PROSITE" id="PS50112">
    <property type="entry name" value="PAS"/>
    <property type="match status" value="1"/>
</dbReference>
<feature type="domain" description="PAC" evidence="13">
    <location>
        <begin position="293"/>
        <end position="343"/>
    </location>
</feature>
<dbReference type="Pfam" id="PF01590">
    <property type="entry name" value="GAF"/>
    <property type="match status" value="1"/>
</dbReference>
<keyword evidence="8" id="KW-0902">Two-component regulatory system</keyword>
<dbReference type="GO" id="GO:0005524">
    <property type="term" value="F:ATP binding"/>
    <property type="evidence" value="ECO:0007669"/>
    <property type="project" value="UniProtKB-KW"/>
</dbReference>
<dbReference type="InterPro" id="IPR000700">
    <property type="entry name" value="PAS-assoc_C"/>
</dbReference>
<dbReference type="InterPro" id="IPR035965">
    <property type="entry name" value="PAS-like_dom_sf"/>
</dbReference>
<dbReference type="SMART" id="SM00387">
    <property type="entry name" value="HATPase_c"/>
    <property type="match status" value="1"/>
</dbReference>
<dbReference type="Pfam" id="PF02518">
    <property type="entry name" value="HATPase_c"/>
    <property type="match status" value="1"/>
</dbReference>
<dbReference type="NCBIfam" id="TIGR00229">
    <property type="entry name" value="sensory_box"/>
    <property type="match status" value="1"/>
</dbReference>
<dbReference type="Pfam" id="PF00512">
    <property type="entry name" value="HisKA"/>
    <property type="match status" value="1"/>
</dbReference>
<comment type="caution">
    <text evidence="14">The sequence shown here is derived from an EMBL/GenBank/DDBJ whole genome shotgun (WGS) entry which is preliminary data.</text>
</comment>
<dbReference type="PANTHER" id="PTHR43065:SF46">
    <property type="entry name" value="C4-DICARBOXYLATE TRANSPORT SENSOR PROTEIN DCTB"/>
    <property type="match status" value="1"/>
</dbReference>
<evidence type="ECO:0000256" key="6">
    <source>
        <dbReference type="ARBA" id="ARBA00022777"/>
    </source>
</evidence>
<dbReference type="InterPro" id="IPR004358">
    <property type="entry name" value="Sig_transdc_His_kin-like_C"/>
</dbReference>
<keyword evidence="4" id="KW-0808">Transferase</keyword>
<dbReference type="AlphaFoldDB" id="A0A933GJN7"/>
<keyword evidence="6" id="KW-0418">Kinase</keyword>
<evidence type="ECO:0000256" key="5">
    <source>
        <dbReference type="ARBA" id="ARBA00022741"/>
    </source>
</evidence>
<evidence type="ECO:0000256" key="9">
    <source>
        <dbReference type="PROSITE-ProRule" id="PRU00169"/>
    </source>
</evidence>
<dbReference type="Pfam" id="PF13426">
    <property type="entry name" value="PAS_9"/>
    <property type="match status" value="1"/>
</dbReference>
<dbReference type="SUPFAM" id="SSF52172">
    <property type="entry name" value="CheY-like"/>
    <property type="match status" value="1"/>
</dbReference>
<feature type="domain" description="Histidine kinase" evidence="10">
    <location>
        <begin position="468"/>
        <end position="691"/>
    </location>
</feature>
<dbReference type="Gene3D" id="3.30.450.40">
    <property type="match status" value="1"/>
</dbReference>
<feature type="domain" description="Response regulatory" evidence="11">
    <location>
        <begin position="711"/>
        <end position="826"/>
    </location>
</feature>
<keyword evidence="5" id="KW-0547">Nucleotide-binding</keyword>